<accession>A0ACC2ATR0</accession>
<dbReference type="Proteomes" id="UP001162992">
    <property type="component" value="Chromosome 19"/>
</dbReference>
<name>A0ACC2ATR0_DIPCM</name>
<evidence type="ECO:0000313" key="1">
    <source>
        <dbReference type="EMBL" id="KAJ7520947.1"/>
    </source>
</evidence>
<dbReference type="EMBL" id="CM055110">
    <property type="protein sequence ID" value="KAJ7520947.1"/>
    <property type="molecule type" value="Genomic_DNA"/>
</dbReference>
<gene>
    <name evidence="1" type="ORF">O6H91_19G031400</name>
</gene>
<proteinExistence type="predicted"/>
<sequence length="113" mass="12428">MATALLWAVLVLSLLLSSAWASQEESLLIRQVQSSADALIVDLPGAPFVTFAQYSGYINVDEKTGRSLFYWFVEADVPDPTSAPLTLWLNGGTYRSGFVLSHSSKEYNLVQIL</sequence>
<protein>
    <submittedName>
        <fullName evidence="1">Uncharacterized protein</fullName>
    </submittedName>
</protein>
<organism evidence="1 2">
    <name type="scientific">Diphasiastrum complanatum</name>
    <name type="common">Issler's clubmoss</name>
    <name type="synonym">Lycopodium complanatum</name>
    <dbReference type="NCBI Taxonomy" id="34168"/>
    <lineage>
        <taxon>Eukaryota</taxon>
        <taxon>Viridiplantae</taxon>
        <taxon>Streptophyta</taxon>
        <taxon>Embryophyta</taxon>
        <taxon>Tracheophyta</taxon>
        <taxon>Lycopodiopsida</taxon>
        <taxon>Lycopodiales</taxon>
        <taxon>Lycopodiaceae</taxon>
        <taxon>Lycopodioideae</taxon>
        <taxon>Diphasiastrum</taxon>
    </lineage>
</organism>
<comment type="caution">
    <text evidence="1">The sequence shown here is derived from an EMBL/GenBank/DDBJ whole genome shotgun (WGS) entry which is preliminary data.</text>
</comment>
<reference evidence="2" key="1">
    <citation type="journal article" date="2024" name="Proc. Natl. Acad. Sci. U.S.A.">
        <title>Extraordinary preservation of gene collinearity over three hundred million years revealed in homosporous lycophytes.</title>
        <authorList>
            <person name="Li C."/>
            <person name="Wickell D."/>
            <person name="Kuo L.Y."/>
            <person name="Chen X."/>
            <person name="Nie B."/>
            <person name="Liao X."/>
            <person name="Peng D."/>
            <person name="Ji J."/>
            <person name="Jenkins J."/>
            <person name="Williams M."/>
            <person name="Shu S."/>
            <person name="Plott C."/>
            <person name="Barry K."/>
            <person name="Rajasekar S."/>
            <person name="Grimwood J."/>
            <person name="Han X."/>
            <person name="Sun S."/>
            <person name="Hou Z."/>
            <person name="He W."/>
            <person name="Dai G."/>
            <person name="Sun C."/>
            <person name="Schmutz J."/>
            <person name="Leebens-Mack J.H."/>
            <person name="Li F.W."/>
            <person name="Wang L."/>
        </authorList>
    </citation>
    <scope>NUCLEOTIDE SEQUENCE [LARGE SCALE GENOMIC DNA]</scope>
    <source>
        <strain evidence="2">cv. PW_Plant_1</strain>
    </source>
</reference>
<keyword evidence="2" id="KW-1185">Reference proteome</keyword>
<evidence type="ECO:0000313" key="2">
    <source>
        <dbReference type="Proteomes" id="UP001162992"/>
    </source>
</evidence>